<dbReference type="SUPFAM" id="SSF51445">
    <property type="entry name" value="(Trans)glycosidases"/>
    <property type="match status" value="1"/>
</dbReference>
<sequence>MRYLRPTSLAAASLVLLLATDGGAGSGAEALAATAAAGAPAPPPRIRATVLDDPAGPLQGVRREVFEGPGFDACTAPSLETLKAWRADSPYGAVGIYTSGAQRACGQPRLTADWIRQARAMGWRFLPVHVGLQAPCRTQAGKPRRIDPADAVRQGRDEAAAAVRGLKAVGLGKGSPVYLDIESYPLQDPACGQAVVDFALGWTQALHAAGYRSGFYSSLDSGIADLAAAARAGAAPLPDALWYARWDDRPTTDHASLRGLWTKHQRIHQYRGDVEETHGGVTLTVDRNQLDALVAA</sequence>
<evidence type="ECO:0000313" key="4">
    <source>
        <dbReference type="Proteomes" id="UP000617734"/>
    </source>
</evidence>
<dbReference type="RefSeq" id="WP_190211003.1">
    <property type="nucleotide sequence ID" value="NZ_BNBO01000011.1"/>
</dbReference>
<organism evidence="3 4">
    <name type="scientific">Kitasatospora indigofera</name>
    <dbReference type="NCBI Taxonomy" id="67307"/>
    <lineage>
        <taxon>Bacteria</taxon>
        <taxon>Bacillati</taxon>
        <taxon>Actinomycetota</taxon>
        <taxon>Actinomycetes</taxon>
        <taxon>Kitasatosporales</taxon>
        <taxon>Streptomycetaceae</taxon>
        <taxon>Kitasatospora</taxon>
    </lineage>
</organism>
<accession>A0A919FMP1</accession>
<evidence type="ECO:0000313" key="3">
    <source>
        <dbReference type="EMBL" id="GHH68858.1"/>
    </source>
</evidence>
<reference evidence="3" key="2">
    <citation type="submission" date="2020-09" db="EMBL/GenBank/DDBJ databases">
        <authorList>
            <person name="Sun Q."/>
            <person name="Ohkuma M."/>
        </authorList>
    </citation>
    <scope>NUCLEOTIDE SEQUENCE</scope>
    <source>
        <strain evidence="3">JCM 4646</strain>
    </source>
</reference>
<name>A0A919FMP1_9ACTN</name>
<evidence type="ECO:0000256" key="1">
    <source>
        <dbReference type="SAM" id="SignalP"/>
    </source>
</evidence>
<comment type="caution">
    <text evidence="3">The sequence shown here is derived from an EMBL/GenBank/DDBJ whole genome shotgun (WGS) entry which is preliminary data.</text>
</comment>
<feature type="domain" description="Rv2525c-like glycoside hydrolase-like" evidence="2">
    <location>
        <begin position="83"/>
        <end position="289"/>
    </location>
</feature>
<dbReference type="Gene3D" id="3.20.20.80">
    <property type="entry name" value="Glycosidases"/>
    <property type="match status" value="1"/>
</dbReference>
<dbReference type="InterPro" id="IPR015020">
    <property type="entry name" value="Rv2525c-like_Glyco_Hydro-like"/>
</dbReference>
<feature type="chain" id="PRO_5039335596" description="Rv2525c-like glycoside hydrolase-like domain-containing protein" evidence="1">
    <location>
        <begin position="25"/>
        <end position="296"/>
    </location>
</feature>
<evidence type="ECO:0000259" key="2">
    <source>
        <dbReference type="Pfam" id="PF08924"/>
    </source>
</evidence>
<dbReference type="AlphaFoldDB" id="A0A919FMP1"/>
<feature type="signal peptide" evidence="1">
    <location>
        <begin position="1"/>
        <end position="24"/>
    </location>
</feature>
<dbReference type="EMBL" id="BNBO01000011">
    <property type="protein sequence ID" value="GHH68858.1"/>
    <property type="molecule type" value="Genomic_DNA"/>
</dbReference>
<protein>
    <recommendedName>
        <fullName evidence="2">Rv2525c-like glycoside hydrolase-like domain-containing protein</fullName>
    </recommendedName>
</protein>
<gene>
    <name evidence="3" type="ORF">GCM10018781_26590</name>
</gene>
<proteinExistence type="predicted"/>
<reference evidence="3" key="1">
    <citation type="journal article" date="2014" name="Int. J. Syst. Evol. Microbiol.">
        <title>Complete genome sequence of Corynebacterium casei LMG S-19264T (=DSM 44701T), isolated from a smear-ripened cheese.</title>
        <authorList>
            <consortium name="US DOE Joint Genome Institute (JGI-PGF)"/>
            <person name="Walter F."/>
            <person name="Albersmeier A."/>
            <person name="Kalinowski J."/>
            <person name="Ruckert C."/>
        </authorList>
    </citation>
    <scope>NUCLEOTIDE SEQUENCE</scope>
    <source>
        <strain evidence="3">JCM 4646</strain>
    </source>
</reference>
<keyword evidence="4" id="KW-1185">Reference proteome</keyword>
<dbReference type="Proteomes" id="UP000617734">
    <property type="component" value="Unassembled WGS sequence"/>
</dbReference>
<dbReference type="Pfam" id="PF08924">
    <property type="entry name" value="Rv2525c_GlyHyd-like"/>
    <property type="match status" value="1"/>
</dbReference>
<dbReference type="GeneID" id="95353114"/>
<dbReference type="InterPro" id="IPR017853">
    <property type="entry name" value="GH"/>
</dbReference>
<keyword evidence="1" id="KW-0732">Signal</keyword>